<evidence type="ECO:0000313" key="2">
    <source>
        <dbReference type="EMBL" id="GLF96098.1"/>
    </source>
</evidence>
<accession>A0ABQ5P0Z6</accession>
<organism evidence="2 3">
    <name type="scientific">Streptomyces yaizuensis</name>
    <dbReference type="NCBI Taxonomy" id="2989713"/>
    <lineage>
        <taxon>Bacteria</taxon>
        <taxon>Bacillati</taxon>
        <taxon>Actinomycetota</taxon>
        <taxon>Actinomycetes</taxon>
        <taxon>Kitasatosporales</taxon>
        <taxon>Streptomycetaceae</taxon>
        <taxon>Streptomyces</taxon>
    </lineage>
</organism>
<dbReference type="Pfam" id="PF05729">
    <property type="entry name" value="NACHT"/>
    <property type="match status" value="1"/>
</dbReference>
<feature type="domain" description="NACHT" evidence="1">
    <location>
        <begin position="282"/>
        <end position="627"/>
    </location>
</feature>
<evidence type="ECO:0000313" key="3">
    <source>
        <dbReference type="Proteomes" id="UP001291653"/>
    </source>
</evidence>
<dbReference type="PANTHER" id="PTHR46844">
    <property type="entry name" value="SLR5058 PROTEIN"/>
    <property type="match status" value="1"/>
</dbReference>
<keyword evidence="3" id="KW-1185">Reference proteome</keyword>
<comment type="caution">
    <text evidence="2">The sequence shown here is derived from an EMBL/GenBank/DDBJ whole genome shotgun (WGS) entry which is preliminary data.</text>
</comment>
<dbReference type="SUPFAM" id="SSF50494">
    <property type="entry name" value="Trypsin-like serine proteases"/>
    <property type="match status" value="1"/>
</dbReference>
<dbReference type="InterPro" id="IPR027417">
    <property type="entry name" value="P-loop_NTPase"/>
</dbReference>
<dbReference type="EMBL" id="BSBI01000006">
    <property type="protein sequence ID" value="GLF96098.1"/>
    <property type="molecule type" value="Genomic_DNA"/>
</dbReference>
<dbReference type="InterPro" id="IPR009003">
    <property type="entry name" value="Peptidase_S1_PA"/>
</dbReference>
<dbReference type="PANTHER" id="PTHR46844:SF1">
    <property type="entry name" value="SLR5058 PROTEIN"/>
    <property type="match status" value="1"/>
</dbReference>
<reference evidence="2 3" key="1">
    <citation type="submission" date="2022-10" db="EMBL/GenBank/DDBJ databases">
        <title>Draft genome sequence of Streptomyces sp. YSPA8.</title>
        <authorList>
            <person name="Moriuchi R."/>
            <person name="Dohra H."/>
            <person name="Yamamura H."/>
            <person name="Kodani S."/>
        </authorList>
    </citation>
    <scope>NUCLEOTIDE SEQUENCE [LARGE SCALE GENOMIC DNA]</scope>
    <source>
        <strain evidence="2 3">YSPA8</strain>
    </source>
</reference>
<evidence type="ECO:0000259" key="1">
    <source>
        <dbReference type="PROSITE" id="PS50837"/>
    </source>
</evidence>
<dbReference type="SUPFAM" id="SSF52540">
    <property type="entry name" value="P-loop containing nucleoside triphosphate hydrolases"/>
    <property type="match status" value="1"/>
</dbReference>
<dbReference type="RefSeq" id="WP_323448121.1">
    <property type="nucleotide sequence ID" value="NZ_BSBI01000006.1"/>
</dbReference>
<sequence length="1055" mass="114339">MNITVRWRAVLVRGRGLATGLLIDPRHILTSADAVQGREAVEIARHGTGDRLSCRVVWTGGPGDGIALLAGETDLVAPQELGPLRLGRLDHSRPLTGCGVYGFVDDGFMAIQATGTVLPLADRDHGVLRLDDTRTGRFFTDPAAALVYAGPALLGIATGPSSAHGDGWDIGFVPIGAVRDALHAGTDVLLPPLRDPATLDTTDSRWEAEYAQALTRHYGRLEVFGVDELGVSEATWDLDTAYLSLRATRLPEDEGPRFGADGPALDPGAGPQRVEDLLGRRPRTLLRGEAGAGKTTLVWWLAAHAARGTLPARLNELNGLVPFVVPLRSVHARGEGFPGPEGLAHAAGLATGPAPDGWAQRVLASGRALLLVDGLDELPQADRPAARDWLASLLRHHGATRVLATVRPGAVEAQWLADEGFTDLLLLPMSDGDITRFVTAWHRAARLEYAALDTARADAENHRLDELERKLGRELAGNRVLRDLARTPLLCAVICALHRKRRGALPHTLRELYRATLDMLLGNRDRGRGIEAPEGLTLGVEEHKLLLQHIAVWLVRCGRTQLTPEEAVTQIDLALAGMPQVRAQGGPRRVLTHLLNRSGLLQQRTGDAVQFIHRTFQDYLAAKEFAETGSVGELLQHAGDEQWRDVIRLSVAHFDRTQASALIRDLIALGDREPDGRSAHLLAGYCAVSSVYLAGPVRALADDRIRALMPPRDQDEVRELASFGAAVLPLLPGPSDDGAADALVVETIAGADDSAALEQLAAFADHPDQAPRRALMKAWSRQPAEPYARTVLSRLDMTGIDLEVHTDEQLRLIPHCAPASLFVVHGPHPEEALDTWLPRTGMRHLALVNNPLVTRLGPVRDRDSIRSLGFYGCPGLETLDDLAGRPLAILAILAGQLELPGGLPLPRTLILTGPQEVPYPALEQHWNEIERLVVSAPASLPDLLDTVARLPQLHELALSELTDQAAQPVVPAPRITTLTLRQDACRLPTDLLPRLFPALRKLRLILEAPDEQSVDLAPLRDLPDLSVSIRHPAGTQVKVTGREFFGDRLRITQDL</sequence>
<protein>
    <submittedName>
        <fullName evidence="2">NACHT domain-containing protein</fullName>
    </submittedName>
</protein>
<name>A0ABQ5P0Z6_9ACTN</name>
<dbReference type="Gene3D" id="3.40.50.300">
    <property type="entry name" value="P-loop containing nucleotide triphosphate hydrolases"/>
    <property type="match status" value="1"/>
</dbReference>
<dbReference type="PROSITE" id="PS50837">
    <property type="entry name" value="NACHT"/>
    <property type="match status" value="1"/>
</dbReference>
<dbReference type="InterPro" id="IPR007111">
    <property type="entry name" value="NACHT_NTPase"/>
</dbReference>
<dbReference type="Proteomes" id="UP001291653">
    <property type="component" value="Unassembled WGS sequence"/>
</dbReference>
<gene>
    <name evidence="2" type="ORF">SYYSPA8_17395</name>
</gene>
<proteinExistence type="predicted"/>